<feature type="region of interest" description="Disordered" evidence="1">
    <location>
        <begin position="40"/>
        <end position="63"/>
    </location>
</feature>
<feature type="transmembrane region" description="Helical" evidence="2">
    <location>
        <begin position="6"/>
        <end position="32"/>
    </location>
</feature>
<dbReference type="Proteomes" id="UP000198925">
    <property type="component" value="Unassembled WGS sequence"/>
</dbReference>
<protein>
    <submittedName>
        <fullName evidence="3">Uncharacterized protein</fullName>
    </submittedName>
</protein>
<feature type="region of interest" description="Disordered" evidence="1">
    <location>
        <begin position="77"/>
        <end position="116"/>
    </location>
</feature>
<reference evidence="3 4" key="1">
    <citation type="submission" date="2016-10" db="EMBL/GenBank/DDBJ databases">
        <authorList>
            <person name="de Groot N.N."/>
        </authorList>
    </citation>
    <scope>NUCLEOTIDE SEQUENCE [LARGE SCALE GENOMIC DNA]</scope>
    <source>
        <strain evidence="3 4">CPCC 100156</strain>
    </source>
</reference>
<gene>
    <name evidence="3" type="ORF">SAMN04487779_10344</name>
</gene>
<dbReference type="Gene3D" id="1.25.40.10">
    <property type="entry name" value="Tetratricopeptide repeat domain"/>
    <property type="match status" value="1"/>
</dbReference>
<feature type="region of interest" description="Disordered" evidence="1">
    <location>
        <begin position="216"/>
        <end position="252"/>
    </location>
</feature>
<organism evidence="3 4">
    <name type="scientific">Belnapia rosea</name>
    <dbReference type="NCBI Taxonomy" id="938405"/>
    <lineage>
        <taxon>Bacteria</taxon>
        <taxon>Pseudomonadati</taxon>
        <taxon>Pseudomonadota</taxon>
        <taxon>Alphaproteobacteria</taxon>
        <taxon>Acetobacterales</taxon>
        <taxon>Roseomonadaceae</taxon>
        <taxon>Belnapia</taxon>
    </lineage>
</organism>
<evidence type="ECO:0000313" key="4">
    <source>
        <dbReference type="Proteomes" id="UP000198925"/>
    </source>
</evidence>
<dbReference type="STRING" id="938405.SAMN02927895_04994"/>
<evidence type="ECO:0000256" key="1">
    <source>
        <dbReference type="SAM" id="MobiDB-lite"/>
    </source>
</evidence>
<sequence length="352" mass="35895">MSGLYAGMPFVLALVAVMLSVGILVSGGALFLDTVPSGEGRSQFARSQAAPVMTTPAPPQPLSTAREAWVPALDEAARNPASEPPSRHPSEDQNAPPGQEAIALPQPPAPSPLIAELDPLIGSGEPPYASGAMAGLQLGRLPAALGAIRHTSQELREAGDEAFRRRDFSAAVELYDRALQALTIETSLPAEAPEPPMRASVQAELAAPVPAEAVAATSPAPSAADSAAPAEKLAPAPMASAEPVKPKPEAGGLADAGRLPLAAYATLMRHGDAALLRGDISGARALYQRAASLDASAAAAHIATGKTYDPGVLAGLGVHGGALPDVTMATRWYERAQSLGEPAAAELLSRLR</sequence>
<evidence type="ECO:0000313" key="3">
    <source>
        <dbReference type="EMBL" id="SDE40890.1"/>
    </source>
</evidence>
<name>A0A1G7CQ55_9PROT</name>
<keyword evidence="2" id="KW-0812">Transmembrane</keyword>
<accession>A0A1G7CQ55</accession>
<keyword evidence="2" id="KW-0472">Membrane</keyword>
<dbReference type="InterPro" id="IPR011990">
    <property type="entry name" value="TPR-like_helical_dom_sf"/>
</dbReference>
<dbReference type="EMBL" id="FMZX01000034">
    <property type="protein sequence ID" value="SDE40890.1"/>
    <property type="molecule type" value="Genomic_DNA"/>
</dbReference>
<evidence type="ECO:0000256" key="2">
    <source>
        <dbReference type="SAM" id="Phobius"/>
    </source>
</evidence>
<dbReference type="AlphaFoldDB" id="A0A1G7CQ55"/>
<keyword evidence="2" id="KW-1133">Transmembrane helix</keyword>
<keyword evidence="4" id="KW-1185">Reference proteome</keyword>
<feature type="compositionally biased region" description="Low complexity" evidence="1">
    <location>
        <begin position="216"/>
        <end position="239"/>
    </location>
</feature>
<dbReference type="SUPFAM" id="SSF48452">
    <property type="entry name" value="TPR-like"/>
    <property type="match status" value="1"/>
</dbReference>
<proteinExistence type="predicted"/>